<accession>A0A0G4IJQ8</accession>
<dbReference type="AlphaFoldDB" id="A0A0G4IJQ8"/>
<reference evidence="1 3" key="1">
    <citation type="submission" date="2015-02" db="EMBL/GenBank/DDBJ databases">
        <authorList>
            <person name="Chooi Y.-H."/>
        </authorList>
    </citation>
    <scope>NUCLEOTIDE SEQUENCE [LARGE SCALE GENOMIC DNA]</scope>
    <source>
        <strain evidence="1">E3</strain>
    </source>
</reference>
<dbReference type="Proteomes" id="UP000039324">
    <property type="component" value="Unassembled WGS sequence"/>
</dbReference>
<dbReference type="EMBL" id="CDSF01000022">
    <property type="protein sequence ID" value="CEO95404.1"/>
    <property type="molecule type" value="Genomic_DNA"/>
</dbReference>
<evidence type="ECO:0000313" key="3">
    <source>
        <dbReference type="Proteomes" id="UP000039324"/>
    </source>
</evidence>
<keyword evidence="3" id="KW-1185">Reference proteome</keyword>
<protein>
    <submittedName>
        <fullName evidence="1">Uncharacterized protein</fullName>
    </submittedName>
</protein>
<reference evidence="2 4" key="2">
    <citation type="submission" date="2018-03" db="EMBL/GenBank/DDBJ databases">
        <authorList>
            <person name="Fogelqvist J."/>
        </authorList>
    </citation>
    <scope>NUCLEOTIDE SEQUENCE [LARGE SCALE GENOMIC DNA]</scope>
</reference>
<dbReference type="EMBL" id="OVEO01000011">
    <property type="protein sequence ID" value="SPQ99130.1"/>
    <property type="molecule type" value="Genomic_DNA"/>
</dbReference>
<gene>
    <name evidence="1" type="ORF">PBRA_009671</name>
    <name evidence="2" type="ORF">PLBR_LOCUS6345</name>
</gene>
<evidence type="ECO:0000313" key="4">
    <source>
        <dbReference type="Proteomes" id="UP000290189"/>
    </source>
</evidence>
<proteinExistence type="predicted"/>
<keyword evidence="2" id="KW-0496">Mitochondrion</keyword>
<name>A0A0G4IJQ8_PLABS</name>
<organism evidence="1 3">
    <name type="scientific">Plasmodiophora brassicae</name>
    <name type="common">Clubroot disease agent</name>
    <dbReference type="NCBI Taxonomy" id="37360"/>
    <lineage>
        <taxon>Eukaryota</taxon>
        <taxon>Sar</taxon>
        <taxon>Rhizaria</taxon>
        <taxon>Endomyxa</taxon>
        <taxon>Phytomyxea</taxon>
        <taxon>Plasmodiophorida</taxon>
        <taxon>Plasmodiophoridae</taxon>
        <taxon>Plasmodiophora</taxon>
    </lineage>
</organism>
<geneLocation type="mitochondrion" evidence="2"/>
<evidence type="ECO:0000313" key="1">
    <source>
        <dbReference type="EMBL" id="CEO95404.1"/>
    </source>
</evidence>
<sequence length="172" mass="19865">MLMQECKAPELPNLQNDDKTMLTAFGKFVEFLYKCDMGHGYVHRTSYVSGVTQDQFHGMKRLEPAPLGHPVLRKHWMYAMSDAFSLYDKEDFANVMAFLVGQHGGDESAAMDEFLRRKHKPTDDFVFKRIKLLKPPPMDLFRRLLSVVLCFGFMRTGSQSQPLFSADRQFLC</sequence>
<evidence type="ECO:0000313" key="2">
    <source>
        <dbReference type="EMBL" id="SPQ99130.1"/>
    </source>
</evidence>
<dbReference type="Proteomes" id="UP000290189">
    <property type="component" value="Unassembled WGS sequence"/>
</dbReference>